<dbReference type="Gene3D" id="3.30.1890.10">
    <property type="entry name" value="FepE-like"/>
    <property type="match status" value="1"/>
</dbReference>
<evidence type="ECO:0000313" key="2">
    <source>
        <dbReference type="EMBL" id="ABM02181.1"/>
    </source>
</evidence>
<dbReference type="PANTHER" id="PTHR32309:SF13">
    <property type="entry name" value="FERRIC ENTEROBACTIN TRANSPORT PROTEIN FEPE"/>
    <property type="match status" value="1"/>
</dbReference>
<proteinExistence type="predicted"/>
<accession>A1SRR6</accession>
<evidence type="ECO:0000256" key="1">
    <source>
        <dbReference type="SAM" id="Phobius"/>
    </source>
</evidence>
<dbReference type="GO" id="GO:0005886">
    <property type="term" value="C:plasma membrane"/>
    <property type="evidence" value="ECO:0007669"/>
    <property type="project" value="TreeGrafter"/>
</dbReference>
<dbReference type="eggNOG" id="COG3765">
    <property type="taxonomic scope" value="Bacteria"/>
</dbReference>
<dbReference type="Proteomes" id="UP000000639">
    <property type="component" value="Chromosome"/>
</dbReference>
<keyword evidence="1" id="KW-0812">Transmembrane</keyword>
<dbReference type="InterPro" id="IPR050445">
    <property type="entry name" value="Bact_polysacc_biosynth/exp"/>
</dbReference>
<gene>
    <name evidence="2" type="ordered locus">Ping_0315</name>
</gene>
<dbReference type="HOGENOM" id="CLU_060925_0_0_6"/>
<feature type="transmembrane region" description="Helical" evidence="1">
    <location>
        <begin position="317"/>
        <end position="341"/>
    </location>
</feature>
<dbReference type="AlphaFoldDB" id="A1SRR6"/>
<dbReference type="STRING" id="357804.Ping_0315"/>
<keyword evidence="3" id="KW-1185">Reference proteome</keyword>
<dbReference type="KEGG" id="pin:Ping_0315"/>
<dbReference type="GO" id="GO:0004713">
    <property type="term" value="F:protein tyrosine kinase activity"/>
    <property type="evidence" value="ECO:0007669"/>
    <property type="project" value="TreeGrafter"/>
</dbReference>
<protein>
    <submittedName>
        <fullName evidence="2">Chain length determinant protein-like protein</fullName>
    </submittedName>
</protein>
<keyword evidence="1" id="KW-0472">Membrane</keyword>
<evidence type="ECO:0000313" key="3">
    <source>
        <dbReference type="Proteomes" id="UP000000639"/>
    </source>
</evidence>
<name>A1SRR6_PSYIN</name>
<reference evidence="2 3" key="1">
    <citation type="submission" date="2007-01" db="EMBL/GenBank/DDBJ databases">
        <title>Complete sequence of Psychromonas ingrahamii 37.</title>
        <authorList>
            <consortium name="US DOE Joint Genome Institute"/>
            <person name="Copeland A."/>
            <person name="Lucas S."/>
            <person name="Lapidus A."/>
            <person name="Barry K."/>
            <person name="Detter J.C."/>
            <person name="Glavina del Rio T."/>
            <person name="Hammon N."/>
            <person name="Israni S."/>
            <person name="Dalin E."/>
            <person name="Tice H."/>
            <person name="Pitluck S."/>
            <person name="Thompson L.S."/>
            <person name="Brettin T."/>
            <person name="Bruce D."/>
            <person name="Han C."/>
            <person name="Tapia R."/>
            <person name="Schmutz J."/>
            <person name="Larimer F."/>
            <person name="Land M."/>
            <person name="Hauser L."/>
            <person name="Kyrpides N."/>
            <person name="Ivanova N."/>
            <person name="Staley J."/>
            <person name="Richardson P."/>
        </authorList>
    </citation>
    <scope>NUCLEOTIDE SEQUENCE [LARGE SCALE GENOMIC DNA]</scope>
    <source>
        <strain evidence="2 3">37</strain>
    </source>
</reference>
<dbReference type="SUPFAM" id="SSF160355">
    <property type="entry name" value="Bacterial polysaccharide co-polymerase-like"/>
    <property type="match status" value="1"/>
</dbReference>
<organism evidence="2 3">
    <name type="scientific">Psychromonas ingrahamii (strain DSM 17664 / CCUG 51855 / 37)</name>
    <dbReference type="NCBI Taxonomy" id="357804"/>
    <lineage>
        <taxon>Bacteria</taxon>
        <taxon>Pseudomonadati</taxon>
        <taxon>Pseudomonadota</taxon>
        <taxon>Gammaproteobacteria</taxon>
        <taxon>Alteromonadales</taxon>
        <taxon>Psychromonadaceae</taxon>
        <taxon>Psychromonas</taxon>
    </lineage>
</organism>
<dbReference type="EMBL" id="CP000510">
    <property type="protein sequence ID" value="ABM02181.1"/>
    <property type="molecule type" value="Genomic_DNA"/>
</dbReference>
<sequence>MICAVGIAGSVYYALNAQEWWVAKGKVIAPQVNDVAALYAQSNKVSAILNSNDLLNSNSNNNGQDTKQVSKELVDLFEPSTLFRNFINAFNSTINKKHFLETNPAFLAYLQVKQITVPSKGSAQESRQQYLIVLNNWMNKINASLNSQTSELALSFRSATKESSAELLNEYILFIGENVRENQLEKFLLFIDSAKNELQVSLQMTEQKARRELAVLLQKTEYAYQIASHSGLVEYQANLNKEGELFQINLGEKALKAKIDVLKSIQDLSVLEPSLAIMTITLDALNKLEFSDNSSFTPYRYLEVVEPPLNRSAPKRALIVILATLLAGMLSIFIALVHYFMTKKEQN</sequence>
<dbReference type="PANTHER" id="PTHR32309">
    <property type="entry name" value="TYROSINE-PROTEIN KINASE"/>
    <property type="match status" value="1"/>
</dbReference>
<keyword evidence="1" id="KW-1133">Transmembrane helix</keyword>